<protein>
    <recommendedName>
        <fullName evidence="4">Lipoprotein</fullName>
    </recommendedName>
</protein>
<dbReference type="EMBL" id="JBHRTS010000004">
    <property type="protein sequence ID" value="MFC3194320.1"/>
    <property type="molecule type" value="Genomic_DNA"/>
</dbReference>
<gene>
    <name evidence="2" type="ORF">ACFODZ_08720</name>
</gene>
<proteinExistence type="predicted"/>
<name>A0ABV7JBU3_9GAMM</name>
<dbReference type="RefSeq" id="WP_077410997.1">
    <property type="nucleotide sequence ID" value="NZ_JBHRTS010000004.1"/>
</dbReference>
<feature type="signal peptide" evidence="1">
    <location>
        <begin position="1"/>
        <end position="19"/>
    </location>
</feature>
<evidence type="ECO:0000313" key="2">
    <source>
        <dbReference type="EMBL" id="MFC3194320.1"/>
    </source>
</evidence>
<comment type="caution">
    <text evidence="2">The sequence shown here is derived from an EMBL/GenBank/DDBJ whole genome shotgun (WGS) entry which is preliminary data.</text>
</comment>
<sequence>MKSLLVFTSGILLSGCVLFASTQSIKHSDVQTVAVRQTAYGWQLIHQRMALAHSAEEATVRPILERSMDKRIEKLCDGDVLFTDRVFERLYVLDHADGGRHHSYNLLARVVCKDAMEQDPKVFLETLKNNTHVFQVIGTAYHIEAPETAVLTAQIKAQLAEPANQVCPGLLSVQSVQYKSTQTTERLFDGVWWPVEKLKVVVTVTCH</sequence>
<evidence type="ECO:0008006" key="4">
    <source>
        <dbReference type="Google" id="ProtNLM"/>
    </source>
</evidence>
<reference evidence="3" key="1">
    <citation type="journal article" date="2019" name="Int. J. Syst. Evol. Microbiol.">
        <title>The Global Catalogue of Microorganisms (GCM) 10K type strain sequencing project: providing services to taxonomists for standard genome sequencing and annotation.</title>
        <authorList>
            <consortium name="The Broad Institute Genomics Platform"/>
            <consortium name="The Broad Institute Genome Sequencing Center for Infectious Disease"/>
            <person name="Wu L."/>
            <person name="Ma J."/>
        </authorList>
    </citation>
    <scope>NUCLEOTIDE SEQUENCE [LARGE SCALE GENOMIC DNA]</scope>
    <source>
        <strain evidence="3">KCTC 42953</strain>
    </source>
</reference>
<organism evidence="2 3">
    <name type="scientific">Marinicella sediminis</name>
    <dbReference type="NCBI Taxonomy" id="1792834"/>
    <lineage>
        <taxon>Bacteria</taxon>
        <taxon>Pseudomonadati</taxon>
        <taxon>Pseudomonadota</taxon>
        <taxon>Gammaproteobacteria</taxon>
        <taxon>Lysobacterales</taxon>
        <taxon>Marinicellaceae</taxon>
        <taxon>Marinicella</taxon>
    </lineage>
</organism>
<dbReference type="Proteomes" id="UP001595533">
    <property type="component" value="Unassembled WGS sequence"/>
</dbReference>
<feature type="chain" id="PRO_5046437857" description="Lipoprotein" evidence="1">
    <location>
        <begin position="20"/>
        <end position="207"/>
    </location>
</feature>
<evidence type="ECO:0000256" key="1">
    <source>
        <dbReference type="SAM" id="SignalP"/>
    </source>
</evidence>
<keyword evidence="3" id="KW-1185">Reference proteome</keyword>
<accession>A0ABV7JBU3</accession>
<evidence type="ECO:0000313" key="3">
    <source>
        <dbReference type="Proteomes" id="UP001595533"/>
    </source>
</evidence>
<keyword evidence="1" id="KW-0732">Signal</keyword>
<dbReference type="PROSITE" id="PS51257">
    <property type="entry name" value="PROKAR_LIPOPROTEIN"/>
    <property type="match status" value="1"/>
</dbReference>